<dbReference type="Pfam" id="PF04209">
    <property type="entry name" value="HgmA_C"/>
    <property type="match status" value="1"/>
</dbReference>
<dbReference type="GO" id="GO:0006570">
    <property type="term" value="P:tyrosine metabolic process"/>
    <property type="evidence" value="ECO:0007669"/>
    <property type="project" value="InterPro"/>
</dbReference>
<dbReference type="InterPro" id="IPR046451">
    <property type="entry name" value="HgmA_C"/>
</dbReference>
<dbReference type="GO" id="GO:0004411">
    <property type="term" value="F:homogentisate 1,2-dioxygenase activity"/>
    <property type="evidence" value="ECO:0007669"/>
    <property type="project" value="InterPro"/>
</dbReference>
<evidence type="ECO:0000256" key="5">
    <source>
        <dbReference type="ARBA" id="ARBA00023002"/>
    </source>
</evidence>
<keyword evidence="5" id="KW-0560">Oxidoreductase</keyword>
<comment type="similarity">
    <text evidence="2">Belongs to the homogentisate dioxygenase family.</text>
</comment>
<dbReference type="Gene3D" id="2.60.120.10">
    <property type="entry name" value="Jelly Rolls"/>
    <property type="match status" value="2"/>
</dbReference>
<comment type="caution">
    <text evidence="12">The sequence shown here is derived from an EMBL/GenBank/DDBJ whole genome shotgun (WGS) entry which is preliminary data.</text>
</comment>
<feature type="binding site" evidence="8">
    <location>
        <position position="324"/>
    </location>
    <ligand>
        <name>homogentisate</name>
        <dbReference type="ChEBI" id="CHEBI:16169"/>
    </ligand>
</feature>
<evidence type="ECO:0000256" key="6">
    <source>
        <dbReference type="ARBA" id="ARBA00023004"/>
    </source>
</evidence>
<feature type="binding site" evidence="8">
    <location>
        <position position="308"/>
    </location>
    <ligand>
        <name>Fe cation</name>
        <dbReference type="ChEBI" id="CHEBI:24875"/>
    </ligand>
</feature>
<proteinExistence type="inferred from homology"/>
<gene>
    <name evidence="12" type="ORF">CC117_25950</name>
</gene>
<feature type="active site" description="Proton acceptor" evidence="7">
    <location>
        <position position="271"/>
    </location>
</feature>
<dbReference type="CDD" id="cd02208">
    <property type="entry name" value="cupin_RmlC-like"/>
    <property type="match status" value="1"/>
</dbReference>
<keyword evidence="3 8" id="KW-0479">Metal-binding</keyword>
<feature type="compositionally biased region" description="Low complexity" evidence="9">
    <location>
        <begin position="335"/>
        <end position="351"/>
    </location>
</feature>
<keyword evidence="6 8" id="KW-0408">Iron</keyword>
<name>A0A1S1QEE7_9ACTN</name>
<evidence type="ECO:0000256" key="3">
    <source>
        <dbReference type="ARBA" id="ARBA00022723"/>
    </source>
</evidence>
<feature type="binding site" evidence="8">
    <location>
        <position position="346"/>
    </location>
    <ligand>
        <name>homogentisate</name>
        <dbReference type="ChEBI" id="CHEBI:16169"/>
    </ligand>
</feature>
<dbReference type="InterPro" id="IPR011051">
    <property type="entry name" value="RmlC_Cupin_sf"/>
</dbReference>
<dbReference type="PANTHER" id="PTHR11056">
    <property type="entry name" value="HOMOGENTISATE 1,2-DIOXYGENASE"/>
    <property type="match status" value="1"/>
</dbReference>
<keyword evidence="4 12" id="KW-0223">Dioxygenase</keyword>
<evidence type="ECO:0000256" key="9">
    <source>
        <dbReference type="SAM" id="MobiDB-lite"/>
    </source>
</evidence>
<evidence type="ECO:0000256" key="8">
    <source>
        <dbReference type="PIRSR" id="PIRSR605708-2"/>
    </source>
</evidence>
<evidence type="ECO:0000256" key="7">
    <source>
        <dbReference type="PIRSR" id="PIRSR605708-1"/>
    </source>
</evidence>
<dbReference type="AlphaFoldDB" id="A0A1S1QEE7"/>
<feature type="region of interest" description="Disordered" evidence="9">
    <location>
        <begin position="331"/>
        <end position="352"/>
    </location>
</feature>
<evidence type="ECO:0000259" key="10">
    <source>
        <dbReference type="Pfam" id="PF04209"/>
    </source>
</evidence>
<organism evidence="12 13">
    <name type="scientific">Parafrankia colletiae</name>
    <dbReference type="NCBI Taxonomy" id="573497"/>
    <lineage>
        <taxon>Bacteria</taxon>
        <taxon>Bacillati</taxon>
        <taxon>Actinomycetota</taxon>
        <taxon>Actinomycetes</taxon>
        <taxon>Frankiales</taxon>
        <taxon>Frankiaceae</taxon>
        <taxon>Parafrankia</taxon>
    </lineage>
</organism>
<dbReference type="InterPro" id="IPR046452">
    <property type="entry name" value="HgmA_N"/>
</dbReference>
<dbReference type="Proteomes" id="UP000179627">
    <property type="component" value="Unassembled WGS sequence"/>
</dbReference>
<dbReference type="OrthoDB" id="9811253at2"/>
<keyword evidence="13" id="KW-1185">Reference proteome</keyword>
<evidence type="ECO:0000259" key="11">
    <source>
        <dbReference type="Pfam" id="PF20510"/>
    </source>
</evidence>
<feature type="binding site" evidence="8">
    <location>
        <position position="315"/>
    </location>
    <ligand>
        <name>Fe cation</name>
        <dbReference type="ChEBI" id="CHEBI:24875"/>
    </ligand>
</feature>
<feature type="domain" description="Homogentisate 1,2-dioxygenase N-terminal" evidence="11">
    <location>
        <begin position="24"/>
        <end position="259"/>
    </location>
</feature>
<dbReference type="SUPFAM" id="SSF51182">
    <property type="entry name" value="RmlC-like cupins"/>
    <property type="match status" value="1"/>
</dbReference>
<evidence type="ECO:0000256" key="1">
    <source>
        <dbReference type="ARBA" id="ARBA00001962"/>
    </source>
</evidence>
<dbReference type="Pfam" id="PF20510">
    <property type="entry name" value="HgmA_N"/>
    <property type="match status" value="1"/>
</dbReference>
<dbReference type="PANTHER" id="PTHR11056:SF0">
    <property type="entry name" value="HOMOGENTISATE 1,2-DIOXYGENASE"/>
    <property type="match status" value="1"/>
</dbReference>
<dbReference type="InterPro" id="IPR005708">
    <property type="entry name" value="Homogentis_dOase"/>
</dbReference>
<evidence type="ECO:0000256" key="4">
    <source>
        <dbReference type="ARBA" id="ARBA00022964"/>
    </source>
</evidence>
<protein>
    <submittedName>
        <fullName evidence="12">Homogentisate 1,2-dioxygenase</fullName>
    </submittedName>
</protein>
<evidence type="ECO:0000256" key="2">
    <source>
        <dbReference type="ARBA" id="ARBA00007757"/>
    </source>
</evidence>
<evidence type="ECO:0000313" key="12">
    <source>
        <dbReference type="EMBL" id="OHV31452.1"/>
    </source>
</evidence>
<dbReference type="GO" id="GO:0005737">
    <property type="term" value="C:cytoplasm"/>
    <property type="evidence" value="ECO:0007669"/>
    <property type="project" value="TreeGrafter"/>
</dbReference>
<comment type="cofactor">
    <cofactor evidence="1 8">
        <name>Fe cation</name>
        <dbReference type="ChEBI" id="CHEBI:24875"/>
    </cofactor>
</comment>
<dbReference type="GO" id="GO:0006559">
    <property type="term" value="P:L-phenylalanine catabolic process"/>
    <property type="evidence" value="ECO:0007669"/>
    <property type="project" value="InterPro"/>
</dbReference>
<dbReference type="GO" id="GO:0046872">
    <property type="term" value="F:metal ion binding"/>
    <property type="evidence" value="ECO:0007669"/>
    <property type="project" value="UniProtKB-KW"/>
</dbReference>
<dbReference type="RefSeq" id="WP_071088377.1">
    <property type="nucleotide sequence ID" value="NZ_MBLM01000144.1"/>
</dbReference>
<sequence>MAYYRQVGDVPPKRHTQFRRPDGGLYREELVGAEGFSSDSSLLYHRFVPSAIVGAWVWELPDQTLVANMPLRPRHLRLPELFPGQEHKAADAVTGRRLLLGNGDVRISYVVASVASPYYRNAVGDECVFVEGGSATVETSFGTLDVGPGDYVVLPRTVIHRWVPTGPDPLRLYALEASGHIAAPSRYLSRYGQFLEHAPYCERDLRAPVEPMLVQGTDVEVHVRHRLGRDGLAGTVHVFPQHPFDVVGWAGCLYPYAFNVADFEPITGRVHQPPPTHQVFEGRNFVVCNFVPRKVDYHPQAVPVPYYHSNVDSDEVMFYVDGNYEARRGSGIGRGSVSLHPGGHSHGPTPGAVERSLGVEHVDELAVMVDTFHPLDLGEGALAVDDGDYAWSWSRPGTDT</sequence>
<reference evidence="13" key="1">
    <citation type="submission" date="2016-07" db="EMBL/GenBank/DDBJ databases">
        <title>Sequence Frankia sp. strain CcI1.17.</title>
        <authorList>
            <person name="Ghodhbane-Gtari F."/>
            <person name="Swanson E."/>
            <person name="Gueddou A."/>
            <person name="Morris K."/>
            <person name="Hezbri K."/>
            <person name="Ktari A."/>
            <person name="Nouioui I."/>
            <person name="Abebe-Akele F."/>
            <person name="Simpson S."/>
            <person name="Thomas K."/>
            <person name="Gtari M."/>
            <person name="Tisa L.S."/>
            <person name="Hurst S."/>
        </authorList>
    </citation>
    <scope>NUCLEOTIDE SEQUENCE [LARGE SCALE GENOMIC DNA]</scope>
    <source>
        <strain evidence="13">Cc1.17</strain>
    </source>
</reference>
<dbReference type="InterPro" id="IPR014710">
    <property type="entry name" value="RmlC-like_jellyroll"/>
</dbReference>
<dbReference type="EMBL" id="MBLM01000144">
    <property type="protein sequence ID" value="OHV31452.1"/>
    <property type="molecule type" value="Genomic_DNA"/>
</dbReference>
<evidence type="ECO:0000313" key="13">
    <source>
        <dbReference type="Proteomes" id="UP000179627"/>
    </source>
</evidence>
<accession>A0A1S1QEE7</accession>
<feature type="domain" description="Homogentisate 1,2-dioxygenase C-terminal" evidence="10">
    <location>
        <begin position="290"/>
        <end position="393"/>
    </location>
</feature>